<dbReference type="EMBL" id="BDRX01000074">
    <property type="protein sequence ID" value="GBF96092.1"/>
    <property type="molecule type" value="Genomic_DNA"/>
</dbReference>
<protein>
    <submittedName>
        <fullName evidence="3">Transaldolase</fullName>
    </submittedName>
</protein>
<dbReference type="OrthoDB" id="1711136at2759"/>
<dbReference type="STRING" id="307507.A0A2V0PAY0"/>
<dbReference type="Proteomes" id="UP000247498">
    <property type="component" value="Unassembled WGS sequence"/>
</dbReference>
<dbReference type="PANTHER" id="PTHR10683">
    <property type="entry name" value="TRANSALDOLASE"/>
    <property type="match status" value="1"/>
</dbReference>
<feature type="compositionally biased region" description="Polar residues" evidence="2">
    <location>
        <begin position="63"/>
        <end position="83"/>
    </location>
</feature>
<dbReference type="GO" id="GO:0005975">
    <property type="term" value="P:carbohydrate metabolic process"/>
    <property type="evidence" value="ECO:0007669"/>
    <property type="project" value="InterPro"/>
</dbReference>
<feature type="region of interest" description="Disordered" evidence="2">
    <location>
        <begin position="1189"/>
        <end position="1209"/>
    </location>
</feature>
<feature type="compositionally biased region" description="Low complexity" evidence="2">
    <location>
        <begin position="865"/>
        <end position="890"/>
    </location>
</feature>
<sequence length="1531" mass="153088">MAQQRLMQRLGWVLLRSSSGEWRSAAERWLQQAGVPHVQPPAPASAAAAAARAVPLAGYGRRLSSQPLRDGTAENSFETDSIDQQQQHHNHHNYQQPQGGPLHGAESAHPPPHAAAAPGAAAPGAAARHAHVQAATDAALSAFASGQQRVLLRIPRGGEWAPIAAEAAARAAAGGGRAAVLADGAARADEAAAALAAALPPGAGVARVPGLPLRQSDAAAVVDLRRLALDPRAAWQLRRRQHQDRFVLAVLDEPLECFPPAELARAAQGQSGGGAGAGGGAGGGGDGDALAAAAALLHDLGFMAASLDKRLLTLSARWWEALLAPPGGFADAVAPLQRVAWQMAPEDAAAAGLLAPVAAAAVETGVTLDAALLSGGGAAAALEAALCEPRRVGAVAEAYARLCPSARALALAAGPRHARALAVALAMRGVPAVPLHSDQAPPEAAAVLASFASGGERVLVAAGAAAERLPLGAAPLEALLVAAPVVGRGEYLARVAPALAARGGGGGGGGGGEGRPCLVIDFSDDWQHAGGAGSGGGAGGAAPLRPVFCRDALPAALVAAPAPAAPPEAAAEAAPAAEAAEAAAAAVAEPPTTGQLEWVVLDDGSWAMPLTRARTSLGSAMTGAAASAAARAGPGRPASLSAAAAAAAGAIRIVRLRRTKKGAFVPEIVAGGGEAEALAPNRRMGMRLQAARTFAEHWVAEHDPSTYAMHELGSEWKNHPATDAQLAFCLRHGIAHDASWTKGQARRAMDRYIVQEMRVPASEEQLRLLRHLGPFLPPIARGSRAFLHARAAAVAIESALTGGAAAPGTAPLPARVALVADLKRLWAVGVVPRFDWIGVNAEGDLVLDLMSGSYVWLTRLRPGAEPGAAAPRRAPRARQGAARADGANGAAEGGGGEGGEGGGSGGSGGGGGGAEGSGGSGGGIDPSSWPPLDPSAAYVATLQLPSGRHVPLTSSTVAEPGLFAPLEPDRPLSVRVRAAAGGGGGGGDGEGGDEGEDSGGGGGAAGGAGGGARRVRSFSRAGTPLTTALARAELVAARLQVVGVAFINPKHVARIVSAVGGWKVAAAHDGFAHHLTPAGARQLEALRAAGLPASRRYTALDAARELMRASKARGAPEAPATPAQLARIEELGLGDAAALDCGRARGASDGGGGAGAAGGLTYAQARALLFKAALQRDAEAAEAAAAGLVPRGGRRPGEGARGRGSGRGMSVARLMRQGEKAGQRLRVPHDSGSVDVLAGEGARVRAPEPSAGWQSQWEAAAAAGAAGAGAPDAADGEVRRRWGGAADGERRRRDDGPPGLRLFLDSADVRLWRAYAPTGTLWGVTTNPAILERDGVPCSLRGAAGLVQEARTLGLGEFQFQAWGASASDLLASALAILDLGSPADDLRLTVKLPCTAAGLEAAARLRAERPGASVTVTGVYAAHQCLLAAGVGADYVAPYLGRMGDAAGAEAALAEVASMQAAMAALSARGAPRTRVLVASIRDPSQMARLAAAGCDTFTYSPAIMEAMLGVPATLAAVADFDAAAARNSL</sequence>
<feature type="region of interest" description="Disordered" evidence="2">
    <location>
        <begin position="865"/>
        <end position="932"/>
    </location>
</feature>
<evidence type="ECO:0000256" key="2">
    <source>
        <dbReference type="SAM" id="MobiDB-lite"/>
    </source>
</evidence>
<feature type="compositionally biased region" description="Low complexity" evidence="2">
    <location>
        <begin position="1263"/>
        <end position="1273"/>
    </location>
</feature>
<accession>A0A2V0PAY0</accession>
<evidence type="ECO:0000313" key="4">
    <source>
        <dbReference type="Proteomes" id="UP000247498"/>
    </source>
</evidence>
<gene>
    <name evidence="3" type="ORF">Rsub_08968</name>
</gene>
<dbReference type="PANTHER" id="PTHR10683:SF40">
    <property type="entry name" value="FRUCTOSE-6-PHOSPHATE ALDOLASE 1-RELATED"/>
    <property type="match status" value="1"/>
</dbReference>
<feature type="compositionally biased region" description="Gly residues" evidence="2">
    <location>
        <begin position="998"/>
        <end position="1012"/>
    </location>
</feature>
<dbReference type="UniPathway" id="UPA00115">
    <property type="reaction ID" value="UER00414"/>
</dbReference>
<dbReference type="GO" id="GO:0006098">
    <property type="term" value="P:pentose-phosphate shunt"/>
    <property type="evidence" value="ECO:0007669"/>
    <property type="project" value="UniProtKB-UniPathway"/>
</dbReference>
<comment type="caution">
    <text evidence="3">The sequence shown here is derived from an EMBL/GenBank/DDBJ whole genome shotgun (WGS) entry which is preliminary data.</text>
</comment>
<dbReference type="InterPro" id="IPR001585">
    <property type="entry name" value="TAL/FSA"/>
</dbReference>
<name>A0A2V0PAY0_9CHLO</name>
<dbReference type="SUPFAM" id="SSF51569">
    <property type="entry name" value="Aldolase"/>
    <property type="match status" value="1"/>
</dbReference>
<feature type="region of interest" description="Disordered" evidence="2">
    <location>
        <begin position="1263"/>
        <end position="1298"/>
    </location>
</feature>
<dbReference type="InterPro" id="IPR018225">
    <property type="entry name" value="Transaldolase_AS"/>
</dbReference>
<keyword evidence="4" id="KW-1185">Reference proteome</keyword>
<feature type="region of interest" description="Disordered" evidence="2">
    <location>
        <begin position="62"/>
        <end position="129"/>
    </location>
</feature>
<evidence type="ECO:0000256" key="1">
    <source>
        <dbReference type="ARBA" id="ARBA00023270"/>
    </source>
</evidence>
<organism evidence="3 4">
    <name type="scientific">Raphidocelis subcapitata</name>
    <dbReference type="NCBI Taxonomy" id="307507"/>
    <lineage>
        <taxon>Eukaryota</taxon>
        <taxon>Viridiplantae</taxon>
        <taxon>Chlorophyta</taxon>
        <taxon>core chlorophytes</taxon>
        <taxon>Chlorophyceae</taxon>
        <taxon>CS clade</taxon>
        <taxon>Sphaeropleales</taxon>
        <taxon>Selenastraceae</taxon>
        <taxon>Raphidocelis</taxon>
    </lineage>
</organism>
<feature type="compositionally biased region" description="Gly residues" evidence="2">
    <location>
        <begin position="891"/>
        <end position="924"/>
    </location>
</feature>
<dbReference type="InterPro" id="IPR013785">
    <property type="entry name" value="Aldolase_TIM"/>
</dbReference>
<dbReference type="Pfam" id="PF00923">
    <property type="entry name" value="TAL_FSA"/>
    <property type="match status" value="1"/>
</dbReference>
<feature type="compositionally biased region" description="Basic and acidic residues" evidence="2">
    <location>
        <begin position="1287"/>
        <end position="1296"/>
    </location>
</feature>
<evidence type="ECO:0000313" key="3">
    <source>
        <dbReference type="EMBL" id="GBF96092.1"/>
    </source>
</evidence>
<feature type="region of interest" description="Disordered" evidence="2">
    <location>
        <begin position="977"/>
        <end position="1015"/>
    </location>
</feature>
<feature type="compositionally biased region" description="Gly residues" evidence="2">
    <location>
        <begin position="980"/>
        <end position="989"/>
    </location>
</feature>
<reference evidence="3 4" key="1">
    <citation type="journal article" date="2018" name="Sci. Rep.">
        <title>Raphidocelis subcapitata (=Pseudokirchneriella subcapitata) provides an insight into genome evolution and environmental adaptations in the Sphaeropleales.</title>
        <authorList>
            <person name="Suzuki S."/>
            <person name="Yamaguchi H."/>
            <person name="Nakajima N."/>
            <person name="Kawachi M."/>
        </authorList>
    </citation>
    <scope>NUCLEOTIDE SEQUENCE [LARGE SCALE GENOMIC DNA]</scope>
    <source>
        <strain evidence="3 4">NIES-35</strain>
    </source>
</reference>
<keyword evidence="1" id="KW-0704">Schiff base</keyword>
<proteinExistence type="predicted"/>
<dbReference type="Gene3D" id="3.20.20.70">
    <property type="entry name" value="Aldolase class I"/>
    <property type="match status" value="1"/>
</dbReference>
<dbReference type="PROSITE" id="PS01054">
    <property type="entry name" value="TRANSALDOLASE_1"/>
    <property type="match status" value="1"/>
</dbReference>
<feature type="compositionally biased region" description="Low complexity" evidence="2">
    <location>
        <begin position="93"/>
        <end position="129"/>
    </location>
</feature>
<dbReference type="InParanoid" id="A0A2V0PAY0"/>